<reference evidence="2" key="1">
    <citation type="submission" date="2020-12" db="EMBL/GenBank/DDBJ databases">
        <authorList>
            <person name="Iha C."/>
        </authorList>
    </citation>
    <scope>NUCLEOTIDE SEQUENCE</scope>
</reference>
<evidence type="ECO:0000313" key="2">
    <source>
        <dbReference type="EMBL" id="CAD7699057.1"/>
    </source>
</evidence>
<proteinExistence type="predicted"/>
<evidence type="ECO:0000313" key="3">
    <source>
        <dbReference type="Proteomes" id="UP000708148"/>
    </source>
</evidence>
<organism evidence="2 3">
    <name type="scientific">Ostreobium quekettii</name>
    <dbReference type="NCBI Taxonomy" id="121088"/>
    <lineage>
        <taxon>Eukaryota</taxon>
        <taxon>Viridiplantae</taxon>
        <taxon>Chlorophyta</taxon>
        <taxon>core chlorophytes</taxon>
        <taxon>Ulvophyceae</taxon>
        <taxon>TCBD clade</taxon>
        <taxon>Bryopsidales</taxon>
        <taxon>Ostreobineae</taxon>
        <taxon>Ostreobiaceae</taxon>
        <taxon>Ostreobium</taxon>
    </lineage>
</organism>
<gene>
    <name evidence="2" type="ORF">OSTQU699_LOCUS4416</name>
</gene>
<name>A0A8S1IVA9_9CHLO</name>
<sequence length="102" mass="10537">MSPPFGTKLATRAPGLQYSISLPVDGCIAPGAGRTASRPENRESSHARAQHADSRAVRGAAWRMGYMSARPSRRRAEGSPLAARSGGRAVLGAGPAPAQGQD</sequence>
<dbReference type="EMBL" id="CAJHUC010000948">
    <property type="protein sequence ID" value="CAD7699057.1"/>
    <property type="molecule type" value="Genomic_DNA"/>
</dbReference>
<dbReference type="Proteomes" id="UP000708148">
    <property type="component" value="Unassembled WGS sequence"/>
</dbReference>
<protein>
    <submittedName>
        <fullName evidence="2">Uncharacterized protein</fullName>
    </submittedName>
</protein>
<comment type="caution">
    <text evidence="2">The sequence shown here is derived from an EMBL/GenBank/DDBJ whole genome shotgun (WGS) entry which is preliminary data.</text>
</comment>
<dbReference type="AlphaFoldDB" id="A0A8S1IVA9"/>
<keyword evidence="3" id="KW-1185">Reference proteome</keyword>
<feature type="region of interest" description="Disordered" evidence="1">
    <location>
        <begin position="27"/>
        <end position="102"/>
    </location>
</feature>
<accession>A0A8S1IVA9</accession>
<evidence type="ECO:0000256" key="1">
    <source>
        <dbReference type="SAM" id="MobiDB-lite"/>
    </source>
</evidence>
<feature type="compositionally biased region" description="Basic and acidic residues" evidence="1">
    <location>
        <begin position="37"/>
        <end position="56"/>
    </location>
</feature>